<dbReference type="Proteomes" id="UP001207742">
    <property type="component" value="Unassembled WGS sequence"/>
</dbReference>
<proteinExistence type="predicted"/>
<dbReference type="RefSeq" id="WP_264733811.1">
    <property type="nucleotide sequence ID" value="NZ_JAPDNR010000001.1"/>
</dbReference>
<comment type="caution">
    <text evidence="1">The sequence shown here is derived from an EMBL/GenBank/DDBJ whole genome shotgun (WGS) entry which is preliminary data.</text>
</comment>
<organism evidence="1 2">
    <name type="scientific">Chitinophaga nivalis</name>
    <dbReference type="NCBI Taxonomy" id="2991709"/>
    <lineage>
        <taxon>Bacteria</taxon>
        <taxon>Pseudomonadati</taxon>
        <taxon>Bacteroidota</taxon>
        <taxon>Chitinophagia</taxon>
        <taxon>Chitinophagales</taxon>
        <taxon>Chitinophagaceae</taxon>
        <taxon>Chitinophaga</taxon>
    </lineage>
</organism>
<accession>A0ABT3ISU2</accession>
<protein>
    <submittedName>
        <fullName evidence="1">Uncharacterized protein</fullName>
    </submittedName>
</protein>
<dbReference type="EMBL" id="JAPDNS010000002">
    <property type="protein sequence ID" value="MCW3486995.1"/>
    <property type="molecule type" value="Genomic_DNA"/>
</dbReference>
<sequence>MMQFTINQSFIARVLCENRDKPEKHCNGKCQLKKELEKDTRQEKNNNRGKDSYEVMFVEVLPSFYTVPPADQLTCTAFYKDLFIQTPLFPIFHPPQLPTVG</sequence>
<evidence type="ECO:0000313" key="2">
    <source>
        <dbReference type="Proteomes" id="UP001207742"/>
    </source>
</evidence>
<reference evidence="1 2" key="1">
    <citation type="submission" date="2022-10" db="EMBL/GenBank/DDBJ databases">
        <title>Chitinophaga nivalis PC15 sp. nov., isolated from Pyeongchang county, South Korea.</title>
        <authorList>
            <person name="Trinh H.N."/>
        </authorList>
    </citation>
    <scope>NUCLEOTIDE SEQUENCE [LARGE SCALE GENOMIC DNA]</scope>
    <source>
        <strain evidence="1 2">PC14</strain>
    </source>
</reference>
<evidence type="ECO:0000313" key="1">
    <source>
        <dbReference type="EMBL" id="MCW3486995.1"/>
    </source>
</evidence>
<gene>
    <name evidence="1" type="ORF">OL497_24065</name>
</gene>
<keyword evidence="2" id="KW-1185">Reference proteome</keyword>
<name>A0ABT3ISU2_9BACT</name>